<keyword evidence="4" id="KW-1185">Reference proteome</keyword>
<keyword evidence="2" id="KW-0472">Membrane</keyword>
<feature type="transmembrane region" description="Helical" evidence="2">
    <location>
        <begin position="688"/>
        <end position="708"/>
    </location>
</feature>
<evidence type="ECO:0000313" key="4">
    <source>
        <dbReference type="Proteomes" id="UP000185904"/>
    </source>
</evidence>
<feature type="compositionally biased region" description="Basic residues" evidence="1">
    <location>
        <begin position="33"/>
        <end position="46"/>
    </location>
</feature>
<dbReference type="Proteomes" id="UP000185904">
    <property type="component" value="Unassembled WGS sequence"/>
</dbReference>
<name>A0A178DB99_9EURO</name>
<evidence type="ECO:0000256" key="2">
    <source>
        <dbReference type="SAM" id="Phobius"/>
    </source>
</evidence>
<sequence>MKVLFIECDGEGRAQKSVSDEGVTRTQHAAREYHKKAKLRRAKTKAQHAQGARKANKSNSTTSTDDSAVLELKAKRESPVKILLGASRSDPFHTIGETGAVPLYVHEMLDHAITCHWTEMCLSDGGGVSAARTEIMQSVIHCPVTWYTIVFAGATHNAYQYGDRGTTKQNEQLRLTYKSKAIRSLLDYIQENGDNVSEEALLGIITLASHGTGENLKGHESYKRQTLPFLSHLHDVDYYANMDTGMEHLNAVYAIVDRWGGLRTLRRKSLAIVIQVCDILTSWRELQHPHFNLVMPTTWHINKRSHQPDAAAQALLETLTTGFYELINDGYSSLDSLVEVADHTSIFSADFDQLLRSYGLPEEEQPLHTPNMALVRYMRWCVLHDMLSLPEHATTGEKVGAEHVVYELCRHILFAYAVFVIVPMPPRTMLQAKIASRLGRLLISAVKAGIPGRHPNLFLCTVAWGWMCTDQAVGYRKRDKLLGSFATLLEFAVVPRRPESWPVVEEVMRSFLWFDTYCEGPGRKFWEAACEVVEEGEDIKAEDEDEAGNDVPSKHKIGQEVLDSRNHDDHGDPHRAALHDDTDANATVSATTWAAVFILGLTYISSLSFTLDSFASIAPLVALGCIANLDNLNWAAGILALLLGSRRPTAVSVPSVSANGAPSRRWSSLSLSSALAHIALTADAFSYVWLYASIPFFVVACVVSLFVLDPSPYFTNLAAVTTGNPHEHIASRPGELTGVTTRLVKTVRVGKRTPPHETRQVKEGNKAQGRDKGTLVLKLNKVIIAKR</sequence>
<feature type="region of interest" description="Disordered" evidence="1">
    <location>
        <begin position="15"/>
        <end position="67"/>
    </location>
</feature>
<keyword evidence="2" id="KW-0812">Transmembrane</keyword>
<dbReference type="RefSeq" id="XP_022503904.1">
    <property type="nucleotide sequence ID" value="XM_022639949.1"/>
</dbReference>
<comment type="caution">
    <text evidence="3">The sequence shown here is derived from an EMBL/GenBank/DDBJ whole genome shotgun (WGS) entry which is preliminary data.</text>
</comment>
<keyword evidence="2" id="KW-1133">Transmembrane helix</keyword>
<proteinExistence type="predicted"/>
<dbReference type="GeneID" id="34585067"/>
<evidence type="ECO:0000256" key="1">
    <source>
        <dbReference type="SAM" id="MobiDB-lite"/>
    </source>
</evidence>
<dbReference type="AlphaFoldDB" id="A0A178DB99"/>
<feature type="compositionally biased region" description="Low complexity" evidence="1">
    <location>
        <begin position="57"/>
        <end position="67"/>
    </location>
</feature>
<gene>
    <name evidence="3" type="ORF">AYO20_01643</name>
</gene>
<reference evidence="3 4" key="1">
    <citation type="submission" date="2016-03" db="EMBL/GenBank/DDBJ databases">
        <title>The draft genome sequence of Fonsecaea nubica causative agent of cutaneous subcutaneous infection in human host.</title>
        <authorList>
            <person name="Costa F."/>
            <person name="Sybren D.H."/>
            <person name="Raittz R.T."/>
            <person name="Weiss V.A."/>
            <person name="Leao A.C."/>
            <person name="Gomes R."/>
            <person name="De Souza E.M."/>
            <person name="Pedrosa F.O."/>
            <person name="Steffens M.B."/>
            <person name="Bombassaro A."/>
            <person name="Tadra-Sfeir M.Z."/>
            <person name="Moreno L.F."/>
            <person name="Najafzadeh M.J."/>
            <person name="Felipe M.S."/>
            <person name="Teixeira M."/>
            <person name="Sun J."/>
            <person name="Xi L."/>
            <person name="Castro M.A."/>
            <person name="Vicente V.A."/>
        </authorList>
    </citation>
    <scope>NUCLEOTIDE SEQUENCE [LARGE SCALE GENOMIC DNA]</scope>
    <source>
        <strain evidence="3 4">CBS 269.64</strain>
    </source>
</reference>
<dbReference type="EMBL" id="LVCJ01000007">
    <property type="protein sequence ID" value="OAL38892.1"/>
    <property type="molecule type" value="Genomic_DNA"/>
</dbReference>
<dbReference type="PANTHER" id="PTHR37540">
    <property type="entry name" value="TRANSCRIPTION FACTOR (ACR-2), PUTATIVE-RELATED-RELATED"/>
    <property type="match status" value="1"/>
</dbReference>
<dbReference type="PANTHER" id="PTHR37540:SF10">
    <property type="entry name" value="SIGMA-70 REGION 2 FAMILY PROTEIN"/>
    <property type="match status" value="1"/>
</dbReference>
<protein>
    <submittedName>
        <fullName evidence="3">Uncharacterized protein</fullName>
    </submittedName>
</protein>
<dbReference type="OrthoDB" id="3469466at2759"/>
<accession>A0A178DB99</accession>
<organism evidence="3 4">
    <name type="scientific">Fonsecaea nubica</name>
    <dbReference type="NCBI Taxonomy" id="856822"/>
    <lineage>
        <taxon>Eukaryota</taxon>
        <taxon>Fungi</taxon>
        <taxon>Dikarya</taxon>
        <taxon>Ascomycota</taxon>
        <taxon>Pezizomycotina</taxon>
        <taxon>Eurotiomycetes</taxon>
        <taxon>Chaetothyriomycetidae</taxon>
        <taxon>Chaetothyriales</taxon>
        <taxon>Herpotrichiellaceae</taxon>
        <taxon>Fonsecaea</taxon>
    </lineage>
</organism>
<evidence type="ECO:0000313" key="3">
    <source>
        <dbReference type="EMBL" id="OAL38892.1"/>
    </source>
</evidence>